<organism evidence="1 2">
    <name type="scientific">Schistosoma japonicum</name>
    <name type="common">Blood fluke</name>
    <dbReference type="NCBI Taxonomy" id="6182"/>
    <lineage>
        <taxon>Eukaryota</taxon>
        <taxon>Metazoa</taxon>
        <taxon>Spiralia</taxon>
        <taxon>Lophotrochozoa</taxon>
        <taxon>Platyhelminthes</taxon>
        <taxon>Trematoda</taxon>
        <taxon>Digenea</taxon>
        <taxon>Strigeidida</taxon>
        <taxon>Schistosomatoidea</taxon>
        <taxon>Schistosomatidae</taxon>
        <taxon>Schistosoma</taxon>
    </lineage>
</organism>
<gene>
    <name evidence="1" type="ORF">EWB00_003532</name>
</gene>
<name>A0A4Z2D8E3_SCHJA</name>
<proteinExistence type="predicted"/>
<accession>A0A4Z2D8E3</accession>
<dbReference type="AlphaFoldDB" id="A0A4Z2D8E3"/>
<keyword evidence="2" id="KW-1185">Reference proteome</keyword>
<sequence length="66" mass="7547">MDRGKTKRRDVIPIFHEDQHDMENYDNDVTEVLSTNDGDKAFTSCDDVALMTNSGSTEKLFYDSNL</sequence>
<evidence type="ECO:0000313" key="1">
    <source>
        <dbReference type="EMBL" id="TNN12718.1"/>
    </source>
</evidence>
<evidence type="ECO:0000313" key="2">
    <source>
        <dbReference type="Proteomes" id="UP000311919"/>
    </source>
</evidence>
<comment type="caution">
    <text evidence="1">The sequence shown here is derived from an EMBL/GenBank/DDBJ whole genome shotgun (WGS) entry which is preliminary data.</text>
</comment>
<reference evidence="1 2" key="1">
    <citation type="submission" date="2019-03" db="EMBL/GenBank/DDBJ databases">
        <title>An improved genome assembly of the fluke Schistosoma japonicum.</title>
        <authorList>
            <person name="Hu W."/>
            <person name="Luo F."/>
            <person name="Yin M."/>
            <person name="Mo X."/>
            <person name="Sun C."/>
            <person name="Wu Q."/>
            <person name="Zhu B."/>
            <person name="Xiang M."/>
            <person name="Wang J."/>
            <person name="Wang Y."/>
            <person name="Zhang T."/>
            <person name="Xu B."/>
            <person name="Zheng H."/>
            <person name="Feng Z."/>
        </authorList>
    </citation>
    <scope>NUCLEOTIDE SEQUENCE [LARGE SCALE GENOMIC DNA]</scope>
    <source>
        <strain evidence="1">HuSjv2</strain>
        <tissue evidence="1">Worms</tissue>
    </source>
</reference>
<dbReference type="Proteomes" id="UP000311919">
    <property type="component" value="Unassembled WGS sequence"/>
</dbReference>
<dbReference type="EMBL" id="SKCS01000215">
    <property type="protein sequence ID" value="TNN12718.1"/>
    <property type="molecule type" value="Genomic_DNA"/>
</dbReference>
<protein>
    <submittedName>
        <fullName evidence="1">Uncharacterized protein</fullName>
    </submittedName>
</protein>